<evidence type="ECO:0000256" key="4">
    <source>
        <dbReference type="SAM" id="MobiDB-lite"/>
    </source>
</evidence>
<keyword evidence="2" id="KW-0863">Zinc-finger</keyword>
<feature type="compositionally biased region" description="Basic and acidic residues" evidence="4">
    <location>
        <begin position="431"/>
        <end position="442"/>
    </location>
</feature>
<proteinExistence type="predicted"/>
<dbReference type="Proteomes" id="UP000751190">
    <property type="component" value="Unassembled WGS sequence"/>
</dbReference>
<evidence type="ECO:0000313" key="7">
    <source>
        <dbReference type="Proteomes" id="UP000751190"/>
    </source>
</evidence>
<keyword evidence="1" id="KW-0479">Metal-binding</keyword>
<reference evidence="6" key="1">
    <citation type="submission" date="2021-05" db="EMBL/GenBank/DDBJ databases">
        <title>The genome of the haptophyte Pavlova lutheri (Diacronema luteri, Pavlovales) - a model for lipid biosynthesis in eukaryotic algae.</title>
        <authorList>
            <person name="Hulatt C.J."/>
            <person name="Posewitz M.C."/>
        </authorList>
    </citation>
    <scope>NUCLEOTIDE SEQUENCE</scope>
    <source>
        <strain evidence="6">NIVA-4/92</strain>
    </source>
</reference>
<evidence type="ECO:0000256" key="2">
    <source>
        <dbReference type="ARBA" id="ARBA00022771"/>
    </source>
</evidence>
<dbReference type="AlphaFoldDB" id="A0A8J6CHX0"/>
<dbReference type="EMBL" id="JAGTXO010000001">
    <property type="protein sequence ID" value="KAG8470720.1"/>
    <property type="molecule type" value="Genomic_DNA"/>
</dbReference>
<organism evidence="6 7">
    <name type="scientific">Diacronema lutheri</name>
    <name type="common">Unicellular marine alga</name>
    <name type="synonym">Monochrysis lutheri</name>
    <dbReference type="NCBI Taxonomy" id="2081491"/>
    <lineage>
        <taxon>Eukaryota</taxon>
        <taxon>Haptista</taxon>
        <taxon>Haptophyta</taxon>
        <taxon>Pavlovophyceae</taxon>
        <taxon>Pavlovales</taxon>
        <taxon>Pavlovaceae</taxon>
        <taxon>Diacronema</taxon>
    </lineage>
</organism>
<feature type="region of interest" description="Disordered" evidence="4">
    <location>
        <begin position="370"/>
        <end position="397"/>
    </location>
</feature>
<evidence type="ECO:0000259" key="5">
    <source>
        <dbReference type="PROSITE" id="PS51058"/>
    </source>
</evidence>
<feature type="region of interest" description="Disordered" evidence="4">
    <location>
        <begin position="225"/>
        <end position="300"/>
    </location>
</feature>
<name>A0A8J6CHX0_DIALT</name>
<evidence type="ECO:0000256" key="1">
    <source>
        <dbReference type="ARBA" id="ARBA00022723"/>
    </source>
</evidence>
<sequence length="534" mass="54661">MNCLDKKQNGGRGIKKQACVRRVCVNLQPTGTKPCADATVSLVDASSDATRADQPAAEVDTVLHDVLESLFMLNKQPLARSSGTSGLSEVVQRALAPAAVAGSDVPSRSAAVRLMRCGKCAACAIGDCGTCKNCLDKPRYGGPGVKKQACVARRCMRPRPVCEANDEYWRADELQPCGAGDFRPPTHQLAGAPHAVAAPLGASPLGAATGGTVAHPDVAPLGAIAPPMPVAGTPAERASSPRRQPVLASPPSRAADEDRASASTSGSTPQAGPLARAPLPPSAAPPLYARRSDGEDGAHALPYDNLDGALTAERGELPLLTRTLCEGRVGLPASALSPGGPSSLTILSFVTAHAAAAAAAAANGACDAATTDERSPARRASQPAVSKDPAPELRAGRREAARIHRELSSNDEDEVDRFDGANARCIPSDEQSPRAERSDHARPLKRRRGADTHAGGPRAVDALIGVDALTPPTSARASETPSTAGNRGTPSPSTTRGSEGESGSESRLPREHGIAQAYARGAGAVAAPDVQAVV</sequence>
<dbReference type="OrthoDB" id="308383at2759"/>
<dbReference type="Pfam" id="PF02008">
    <property type="entry name" value="zf-CXXC"/>
    <property type="match status" value="1"/>
</dbReference>
<gene>
    <name evidence="6" type="ORF">KFE25_009141</name>
</gene>
<dbReference type="PROSITE" id="PS51058">
    <property type="entry name" value="ZF_CXXC"/>
    <property type="match status" value="1"/>
</dbReference>
<feature type="region of interest" description="Disordered" evidence="4">
    <location>
        <begin position="423"/>
        <end position="459"/>
    </location>
</feature>
<keyword evidence="3" id="KW-0862">Zinc</keyword>
<dbReference type="GO" id="GO:0008270">
    <property type="term" value="F:zinc ion binding"/>
    <property type="evidence" value="ECO:0007669"/>
    <property type="project" value="UniProtKB-KW"/>
</dbReference>
<feature type="region of interest" description="Disordered" evidence="4">
    <location>
        <begin position="471"/>
        <end position="514"/>
    </location>
</feature>
<feature type="domain" description="CXXC-type" evidence="5">
    <location>
        <begin position="110"/>
        <end position="156"/>
    </location>
</feature>
<comment type="caution">
    <text evidence="6">The sequence shown here is derived from an EMBL/GenBank/DDBJ whole genome shotgun (WGS) entry which is preliminary data.</text>
</comment>
<feature type="compositionally biased region" description="Low complexity" evidence="4">
    <location>
        <begin position="491"/>
        <end position="506"/>
    </location>
</feature>
<dbReference type="InterPro" id="IPR002857">
    <property type="entry name" value="Znf_CXXC"/>
</dbReference>
<keyword evidence="7" id="KW-1185">Reference proteome</keyword>
<accession>A0A8J6CHX0</accession>
<feature type="compositionally biased region" description="Polar residues" evidence="4">
    <location>
        <begin position="471"/>
        <end position="490"/>
    </location>
</feature>
<evidence type="ECO:0000313" key="6">
    <source>
        <dbReference type="EMBL" id="KAG8470720.1"/>
    </source>
</evidence>
<feature type="compositionally biased region" description="Low complexity" evidence="4">
    <location>
        <begin position="261"/>
        <end position="277"/>
    </location>
</feature>
<dbReference type="GO" id="GO:0003677">
    <property type="term" value="F:DNA binding"/>
    <property type="evidence" value="ECO:0007669"/>
    <property type="project" value="InterPro"/>
</dbReference>
<protein>
    <recommendedName>
        <fullName evidence="5">CXXC-type domain-containing protein</fullName>
    </recommendedName>
</protein>
<evidence type="ECO:0000256" key="3">
    <source>
        <dbReference type="ARBA" id="ARBA00022833"/>
    </source>
</evidence>